<protein>
    <recommendedName>
        <fullName evidence="3">LysR family transcriptional regulator</fullName>
    </recommendedName>
</protein>
<evidence type="ECO:0000313" key="1">
    <source>
        <dbReference type="EMBL" id="MBB6143524.1"/>
    </source>
</evidence>
<comment type="caution">
    <text evidence="1">The sequence shown here is derived from an EMBL/GenBank/DDBJ whole genome shotgun (WGS) entry which is preliminary data.</text>
</comment>
<proteinExistence type="predicted"/>
<dbReference type="Proteomes" id="UP000538666">
    <property type="component" value="Unassembled WGS sequence"/>
</dbReference>
<gene>
    <name evidence="1" type="ORF">HNQ77_001473</name>
</gene>
<accession>A0A841JZV6</accession>
<dbReference type="EMBL" id="JACHEK010000003">
    <property type="protein sequence ID" value="MBB6143524.1"/>
    <property type="molecule type" value="Genomic_DNA"/>
</dbReference>
<organism evidence="1 2">
    <name type="scientific">Silvibacterium bohemicum</name>
    <dbReference type="NCBI Taxonomy" id="1577686"/>
    <lineage>
        <taxon>Bacteria</taxon>
        <taxon>Pseudomonadati</taxon>
        <taxon>Acidobacteriota</taxon>
        <taxon>Terriglobia</taxon>
        <taxon>Terriglobales</taxon>
        <taxon>Acidobacteriaceae</taxon>
        <taxon>Silvibacterium</taxon>
    </lineage>
</organism>
<dbReference type="AlphaFoldDB" id="A0A841JZV6"/>
<keyword evidence="2" id="KW-1185">Reference proteome</keyword>
<evidence type="ECO:0008006" key="3">
    <source>
        <dbReference type="Google" id="ProtNLM"/>
    </source>
</evidence>
<sequence>MLYPSRTLPPAKLRAFIDFVQTVAGQRANVDGST</sequence>
<reference evidence="1 2" key="1">
    <citation type="submission" date="2020-08" db="EMBL/GenBank/DDBJ databases">
        <title>Genomic Encyclopedia of Type Strains, Phase IV (KMG-IV): sequencing the most valuable type-strain genomes for metagenomic binning, comparative biology and taxonomic classification.</title>
        <authorList>
            <person name="Goeker M."/>
        </authorList>
    </citation>
    <scope>NUCLEOTIDE SEQUENCE [LARGE SCALE GENOMIC DNA]</scope>
    <source>
        <strain evidence="1 2">DSM 103733</strain>
    </source>
</reference>
<evidence type="ECO:0000313" key="2">
    <source>
        <dbReference type="Proteomes" id="UP000538666"/>
    </source>
</evidence>
<name>A0A841JZV6_9BACT</name>